<sequence length="73" mass="8071">MIDDPRCTTWQDMMARNLKPGPLTATCEDLCIMPYTSETIGRPKGCMHTHRTVSTTVMGGMHCASIWMPIALG</sequence>
<dbReference type="EMBL" id="RKST01000020">
    <property type="protein sequence ID" value="RUM96375.1"/>
    <property type="molecule type" value="Genomic_DNA"/>
</dbReference>
<dbReference type="AlphaFoldDB" id="A0A432V2M5"/>
<organism evidence="2 3">
    <name type="scientific">Borborobacter arsenicus</name>
    <dbReference type="NCBI Taxonomy" id="1851146"/>
    <lineage>
        <taxon>Bacteria</taxon>
        <taxon>Pseudomonadati</taxon>
        <taxon>Pseudomonadota</taxon>
        <taxon>Alphaproteobacteria</taxon>
        <taxon>Hyphomicrobiales</taxon>
        <taxon>Phyllobacteriaceae</taxon>
        <taxon>Borborobacter</taxon>
    </lineage>
</organism>
<name>A0A432V2M5_9HYPH</name>
<proteinExistence type="predicted"/>
<evidence type="ECO:0000313" key="3">
    <source>
        <dbReference type="Proteomes" id="UP000281647"/>
    </source>
</evidence>
<dbReference type="InterPro" id="IPR000873">
    <property type="entry name" value="AMP-dep_synth/lig_dom"/>
</dbReference>
<accession>A0A432V2M5</accession>
<dbReference type="Gene3D" id="3.40.50.980">
    <property type="match status" value="1"/>
</dbReference>
<feature type="domain" description="AMP-dependent synthetase/ligase" evidence="1">
    <location>
        <begin position="24"/>
        <end position="60"/>
    </location>
</feature>
<reference evidence="2 3" key="1">
    <citation type="submission" date="2018-11" db="EMBL/GenBank/DDBJ databases">
        <title>Pseudaminobacter arsenicus sp. nov., an arsenic-resistant bacterium isolated from arsenic-rich aquifers.</title>
        <authorList>
            <person name="Mu Y."/>
        </authorList>
    </citation>
    <scope>NUCLEOTIDE SEQUENCE [LARGE SCALE GENOMIC DNA]</scope>
    <source>
        <strain evidence="2 3">CB3</strain>
    </source>
</reference>
<dbReference type="Pfam" id="PF00501">
    <property type="entry name" value="AMP-binding"/>
    <property type="match status" value="1"/>
</dbReference>
<dbReference type="SUPFAM" id="SSF56801">
    <property type="entry name" value="Acetyl-CoA synthetase-like"/>
    <property type="match status" value="1"/>
</dbReference>
<dbReference type="Proteomes" id="UP000281647">
    <property type="component" value="Unassembled WGS sequence"/>
</dbReference>
<comment type="caution">
    <text evidence="2">The sequence shown here is derived from an EMBL/GenBank/DDBJ whole genome shotgun (WGS) entry which is preliminary data.</text>
</comment>
<protein>
    <recommendedName>
        <fullName evidence="1">AMP-dependent synthetase/ligase domain-containing protein</fullName>
    </recommendedName>
</protein>
<evidence type="ECO:0000313" key="2">
    <source>
        <dbReference type="EMBL" id="RUM96375.1"/>
    </source>
</evidence>
<evidence type="ECO:0000259" key="1">
    <source>
        <dbReference type="Pfam" id="PF00501"/>
    </source>
</evidence>
<keyword evidence="3" id="KW-1185">Reference proteome</keyword>
<gene>
    <name evidence="2" type="ORF">EET67_18360</name>
</gene>